<reference evidence="4" key="1">
    <citation type="submission" date="2016-11" db="EMBL/GenBank/DDBJ databases">
        <authorList>
            <person name="Varghese N."/>
            <person name="Submissions S."/>
        </authorList>
    </citation>
    <scope>NUCLEOTIDE SEQUENCE [LARGE SCALE GENOMIC DNA]</scope>
    <source>
        <strain evidence="4">DSM 16219</strain>
    </source>
</reference>
<dbReference type="AlphaFoldDB" id="A0A1M6K0S0"/>
<dbReference type="InterPro" id="IPR013230">
    <property type="entry name" value="Peptidase_M15A_C"/>
</dbReference>
<accession>A0A1M6K0S0</accession>
<dbReference type="Pfam" id="PF08291">
    <property type="entry name" value="Peptidase_M15_3"/>
    <property type="match status" value="1"/>
</dbReference>
<feature type="signal peptide" evidence="1">
    <location>
        <begin position="1"/>
        <end position="24"/>
    </location>
</feature>
<dbReference type="SUPFAM" id="SSF55166">
    <property type="entry name" value="Hedgehog/DD-peptidase"/>
    <property type="match status" value="1"/>
</dbReference>
<dbReference type="Gene3D" id="3.30.1380.10">
    <property type="match status" value="1"/>
</dbReference>
<keyword evidence="4" id="KW-1185">Reference proteome</keyword>
<dbReference type="EMBL" id="FQZU01000008">
    <property type="protein sequence ID" value="SHJ52432.1"/>
    <property type="molecule type" value="Genomic_DNA"/>
</dbReference>
<evidence type="ECO:0000313" key="3">
    <source>
        <dbReference type="EMBL" id="SHJ52432.1"/>
    </source>
</evidence>
<evidence type="ECO:0000256" key="1">
    <source>
        <dbReference type="SAM" id="SignalP"/>
    </source>
</evidence>
<name>A0A1M6K0S0_9BACT</name>
<sequence length="318" mass="35919">MNMKVLAAILCLGVLIGAAGTCFAGFDPQKAGFSILFRDEILPYKVMGVFAMPGQVLEFRETKAKAITCESLSGQGRFEKKAEPHWAFHCPSSPGLYALLIKRNDSETRMTLNLFVMTPFSSVNNGSLNGYRIGQYPKVDKKKLPIYKWPAGFVEVTEDNRRTLVSPHFRLEQFLCKQEGGYPKYLVLRGLLLLKLEAILEEVNKQGIAANSFHVMSGYRTPYYNEAIGNVKYSRHLWGGAADIFIDENPADGMMDDLNGDGKINYRDSRVLYEIVDKLYGKKWYERFVGGLGNYKKTSQHGPFVHVDVRGFRARWGD</sequence>
<dbReference type="InterPro" id="IPR009045">
    <property type="entry name" value="Zn_M74/Hedgehog-like"/>
</dbReference>
<evidence type="ECO:0000313" key="4">
    <source>
        <dbReference type="Proteomes" id="UP000183994"/>
    </source>
</evidence>
<keyword evidence="1" id="KW-0732">Signal</keyword>
<organism evidence="3 4">
    <name type="scientific">Desulfatibacillum alkenivorans DSM 16219</name>
    <dbReference type="NCBI Taxonomy" id="1121393"/>
    <lineage>
        <taxon>Bacteria</taxon>
        <taxon>Pseudomonadati</taxon>
        <taxon>Thermodesulfobacteriota</taxon>
        <taxon>Desulfobacteria</taxon>
        <taxon>Desulfobacterales</taxon>
        <taxon>Desulfatibacillaceae</taxon>
        <taxon>Desulfatibacillum</taxon>
    </lineage>
</organism>
<dbReference type="Proteomes" id="UP000183994">
    <property type="component" value="Unassembled WGS sequence"/>
</dbReference>
<feature type="domain" description="Peptidase M15A C-terminal" evidence="2">
    <location>
        <begin position="212"/>
        <end position="249"/>
    </location>
</feature>
<proteinExistence type="predicted"/>
<feature type="chain" id="PRO_5013133289" evidence="1">
    <location>
        <begin position="25"/>
        <end position="318"/>
    </location>
</feature>
<dbReference type="STRING" id="1121393.SAMN02745216_01830"/>
<gene>
    <name evidence="3" type="ORF">SAMN02745216_01830</name>
</gene>
<protein>
    <submittedName>
        <fullName evidence="3">Peptidase M15</fullName>
    </submittedName>
</protein>
<evidence type="ECO:0000259" key="2">
    <source>
        <dbReference type="Pfam" id="PF08291"/>
    </source>
</evidence>